<proteinExistence type="predicted"/>
<dbReference type="WBParaSite" id="TMUE_1000005175.1">
    <property type="protein sequence ID" value="TMUE_1000005175.1"/>
    <property type="gene ID" value="WBGene00285263"/>
</dbReference>
<evidence type="ECO:0000313" key="1">
    <source>
        <dbReference type="Proteomes" id="UP000046395"/>
    </source>
</evidence>
<name>A0A5S6QDL8_TRIMR</name>
<reference evidence="2" key="1">
    <citation type="submission" date="2019-12" db="UniProtKB">
        <authorList>
            <consortium name="WormBaseParasite"/>
        </authorList>
    </citation>
    <scope>IDENTIFICATION</scope>
</reference>
<dbReference type="Proteomes" id="UP000046395">
    <property type="component" value="Unassembled WGS sequence"/>
</dbReference>
<protein>
    <submittedName>
        <fullName evidence="2">Uncharacterized protein</fullName>
    </submittedName>
</protein>
<organism evidence="1 2">
    <name type="scientific">Trichuris muris</name>
    <name type="common">Mouse whipworm</name>
    <dbReference type="NCBI Taxonomy" id="70415"/>
    <lineage>
        <taxon>Eukaryota</taxon>
        <taxon>Metazoa</taxon>
        <taxon>Ecdysozoa</taxon>
        <taxon>Nematoda</taxon>
        <taxon>Enoplea</taxon>
        <taxon>Dorylaimia</taxon>
        <taxon>Trichinellida</taxon>
        <taxon>Trichuridae</taxon>
        <taxon>Trichuris</taxon>
    </lineage>
</organism>
<sequence>MASRPYLFFKINETHFRMFDLSTAEFIVELNNFIWEHGNRIPIESLPSIAEKLNEKVKNKNELIKFLEGNGKLLSVTNGIVSTKARIDGFERACELLGRL</sequence>
<accession>A0A5S6QDL8</accession>
<keyword evidence="1" id="KW-1185">Reference proteome</keyword>
<dbReference type="AlphaFoldDB" id="A0A5S6QDL8"/>
<evidence type="ECO:0000313" key="2">
    <source>
        <dbReference type="WBParaSite" id="TMUE_1000005175.1"/>
    </source>
</evidence>